<protein>
    <submittedName>
        <fullName evidence="2">Uncharacterized protein</fullName>
    </submittedName>
</protein>
<evidence type="ECO:0000313" key="3">
    <source>
        <dbReference type="Proteomes" id="UP001524460"/>
    </source>
</evidence>
<feature type="transmembrane region" description="Helical" evidence="1">
    <location>
        <begin position="23"/>
        <end position="51"/>
    </location>
</feature>
<organism evidence="2 3">
    <name type="scientific">Photobacterium pectinilyticum</name>
    <dbReference type="NCBI Taxonomy" id="2906793"/>
    <lineage>
        <taxon>Bacteria</taxon>
        <taxon>Pseudomonadati</taxon>
        <taxon>Pseudomonadota</taxon>
        <taxon>Gammaproteobacteria</taxon>
        <taxon>Vibrionales</taxon>
        <taxon>Vibrionaceae</taxon>
        <taxon>Photobacterium</taxon>
    </lineage>
</organism>
<name>A0ABT1N4D5_9GAMM</name>
<keyword evidence="1" id="KW-1133">Transmembrane helix</keyword>
<gene>
    <name evidence="2" type="ORF">NHN17_16315</name>
</gene>
<keyword evidence="1" id="KW-0472">Membrane</keyword>
<sequence length="52" mass="5652">MYFSITLRHNQKVPSRALVVPGVFGFVFSLTGEGDLILAMAVVGATVYYALM</sequence>
<keyword evidence="3" id="KW-1185">Reference proteome</keyword>
<evidence type="ECO:0000256" key="1">
    <source>
        <dbReference type="SAM" id="Phobius"/>
    </source>
</evidence>
<dbReference type="EMBL" id="JANEYT010000041">
    <property type="protein sequence ID" value="MCQ1059613.1"/>
    <property type="molecule type" value="Genomic_DNA"/>
</dbReference>
<dbReference type="Proteomes" id="UP001524460">
    <property type="component" value="Unassembled WGS sequence"/>
</dbReference>
<evidence type="ECO:0000313" key="2">
    <source>
        <dbReference type="EMBL" id="MCQ1059613.1"/>
    </source>
</evidence>
<comment type="caution">
    <text evidence="2">The sequence shown here is derived from an EMBL/GenBank/DDBJ whole genome shotgun (WGS) entry which is preliminary data.</text>
</comment>
<reference evidence="2 3" key="1">
    <citation type="submission" date="2022-07" db="EMBL/GenBank/DDBJ databases">
        <title>Photobacterium pectinilyticum sp. nov., a marine bacterium isolated from surface seawater of Qingdao offshore.</title>
        <authorList>
            <person name="Wang X."/>
        </authorList>
    </citation>
    <scope>NUCLEOTIDE SEQUENCE [LARGE SCALE GENOMIC DNA]</scope>
    <source>
        <strain evidence="2 3">ZSDE20</strain>
    </source>
</reference>
<proteinExistence type="predicted"/>
<accession>A0ABT1N4D5</accession>
<keyword evidence="1" id="KW-0812">Transmembrane</keyword>